<feature type="compositionally biased region" description="Low complexity" evidence="1">
    <location>
        <begin position="955"/>
        <end position="998"/>
    </location>
</feature>
<evidence type="ECO:0000313" key="3">
    <source>
        <dbReference type="EMBL" id="GAA1777972.1"/>
    </source>
</evidence>
<evidence type="ECO:0000313" key="4">
    <source>
        <dbReference type="Proteomes" id="UP001500851"/>
    </source>
</evidence>
<reference evidence="4" key="1">
    <citation type="journal article" date="2019" name="Int. J. Syst. Evol. Microbiol.">
        <title>The Global Catalogue of Microorganisms (GCM) 10K type strain sequencing project: providing services to taxonomists for standard genome sequencing and annotation.</title>
        <authorList>
            <consortium name="The Broad Institute Genomics Platform"/>
            <consortium name="The Broad Institute Genome Sequencing Center for Infectious Disease"/>
            <person name="Wu L."/>
            <person name="Ma J."/>
        </authorList>
    </citation>
    <scope>NUCLEOTIDE SEQUENCE [LARGE SCALE GENOMIC DNA]</scope>
    <source>
        <strain evidence="4">JCM 14736</strain>
    </source>
</reference>
<sequence length="1041" mass="107704">MTAIPVPSPRARSRTLPTKLAATLLGIALLLLGAVAPTAARAADAWLDRLAISVLFDGAQVPNAVDDAPKNGIVATNDAVAFQWDLAVTGTAGGSLTQTLPEGWRWDPASLGALDTDGRAYAAHHVLSEDGRTLTATVTQVDGKLLSLAGMKAIPSRTVADESTYLPVVSTQNGGEALEARTGAITVRGEHRAEFEKTVAAHNISGRHDFSDGSGLVDARAIDFVLRVRPVPEKEVGVLQFELAQPASIRDTFTITGPTGASKLRFQAEIIRQSAGSHPTLQQSGNTLDITLNDYASLPGTVADGNWNRATVAIRFWVRAADLPTAGNNRVVVWNTAAPQQWQTTDGDPVAVTSESKISGYVELPQTGRGDAATDKRILVQKDPQASPALTADPAGLTDRYEWADEAPVSTDSIIVPRWWVQPGADKTTGSMSPISDLVSYDFWHPAEQRILEGAMPYVGVDRGTAPLNPSDYAIQYTSGNDRTDPERNTWVSSIAAAGGPERVSGIRVAYTAGAWASTAATQKAFVVAVPMRLVAKVAEANLVPDVAAHAYTDADGGAHFALDESWIEVRDLRVRLGKNAARGTVVGGASIDYTLTPELIANTGDPQQRDVHGIRIVDELPAGLVSVDTSAIPDDWEVERVGSAAAGLTLILTYRGEATTAAKLEPLRYSAKTSLVAPVDTTYVNTAVLEAQGADPDRAQATVSYLRAQVVGTEKTVAGDEEIEPGGSPEWETSWFNLQTDSQRVSHFVDVLPYNGDGRGSSFTGAVSVASARITDGQGTPAPDGYGTLQVTTAPAAQVRAAAANSDAIEWIDADGTELSKIAGITALRVVVADFAQGDAGFGGLHVVLSNPDHLDGDRYVNTTGAWLGAGGRISETNPAEVRVVAAEEPGPDDVDAGADADEADVESGANSGAAAEVESSTASDATNSASSDPSSMTDSTARAGSDADASTGANADQSSSAATNANSSANAGTDPGAAAERTATASATGASASANGGLARTGAASVGLLWAGAAGLLAVGLAVLVLRLRARHGARATGE</sequence>
<feature type="region of interest" description="Disordered" evidence="1">
    <location>
        <begin position="889"/>
        <end position="998"/>
    </location>
</feature>
<proteinExistence type="predicted"/>
<evidence type="ECO:0000256" key="1">
    <source>
        <dbReference type="SAM" id="MobiDB-lite"/>
    </source>
</evidence>
<keyword evidence="2" id="KW-0812">Transmembrane</keyword>
<protein>
    <recommendedName>
        <fullName evidence="5">Htaa protein</fullName>
    </recommendedName>
</protein>
<dbReference type="Proteomes" id="UP001500851">
    <property type="component" value="Unassembled WGS sequence"/>
</dbReference>
<dbReference type="RefSeq" id="WP_344028489.1">
    <property type="nucleotide sequence ID" value="NZ_BAAAOB010000001.1"/>
</dbReference>
<comment type="caution">
    <text evidence="3">The sequence shown here is derived from an EMBL/GenBank/DDBJ whole genome shotgun (WGS) entry which is preliminary data.</text>
</comment>
<gene>
    <name evidence="3" type="ORF">GCM10009768_03220</name>
</gene>
<dbReference type="EMBL" id="BAAAOB010000001">
    <property type="protein sequence ID" value="GAA1777972.1"/>
    <property type="molecule type" value="Genomic_DNA"/>
</dbReference>
<evidence type="ECO:0008006" key="5">
    <source>
        <dbReference type="Google" id="ProtNLM"/>
    </source>
</evidence>
<keyword evidence="4" id="KW-1185">Reference proteome</keyword>
<feature type="transmembrane region" description="Helical" evidence="2">
    <location>
        <begin position="1010"/>
        <end position="1028"/>
    </location>
</feature>
<name>A0ABP4XFL5_9MICO</name>
<accession>A0ABP4XFL5</accession>
<feature type="compositionally biased region" description="Low complexity" evidence="1">
    <location>
        <begin position="921"/>
        <end position="943"/>
    </location>
</feature>
<keyword evidence="2" id="KW-0472">Membrane</keyword>
<keyword evidence="2" id="KW-1133">Transmembrane helix</keyword>
<evidence type="ECO:0000256" key="2">
    <source>
        <dbReference type="SAM" id="Phobius"/>
    </source>
</evidence>
<organism evidence="3 4">
    <name type="scientific">Leucobacter iarius</name>
    <dbReference type="NCBI Taxonomy" id="333963"/>
    <lineage>
        <taxon>Bacteria</taxon>
        <taxon>Bacillati</taxon>
        <taxon>Actinomycetota</taxon>
        <taxon>Actinomycetes</taxon>
        <taxon>Micrococcales</taxon>
        <taxon>Microbacteriaceae</taxon>
        <taxon>Leucobacter</taxon>
    </lineage>
</organism>
<feature type="compositionally biased region" description="Acidic residues" evidence="1">
    <location>
        <begin position="891"/>
        <end position="907"/>
    </location>
</feature>